<evidence type="ECO:0000313" key="3">
    <source>
        <dbReference type="EMBL" id="GAK98097.1"/>
    </source>
</evidence>
<gene>
    <name evidence="3" type="ORF">JCM19294_730</name>
</gene>
<dbReference type="InterPro" id="IPR002347">
    <property type="entry name" value="SDR_fam"/>
</dbReference>
<dbReference type="PANTHER" id="PTHR43477:SF1">
    <property type="entry name" value="DIHYDROANTICAPSIN 7-DEHYDROGENASE"/>
    <property type="match status" value="1"/>
</dbReference>
<dbReference type="Proteomes" id="UP000029221">
    <property type="component" value="Unassembled WGS sequence"/>
</dbReference>
<dbReference type="PRINTS" id="PR00081">
    <property type="entry name" value="GDHRDH"/>
</dbReference>
<dbReference type="AlphaFoldDB" id="A0A090Q7B9"/>
<evidence type="ECO:0000256" key="1">
    <source>
        <dbReference type="ARBA" id="ARBA00006484"/>
    </source>
</evidence>
<name>A0A090Q7B9_9FLAO</name>
<accession>A0A090Q7B9</accession>
<sequence length="259" mass="28710">MVKKYSNKWALILGGSSGLGYASALELAQQGMNLIIVYRASRMMMEKVNSDFEQLKTYGIELITFNKDATRSIVVDEISQALVTKNIKLHILLHSIAKGNLKHISKEQDSLTSQDFEQTVSSMGLSLYTWSIQLLKKDLFDKPARIISFTSEGSSRVLPGYAAVSAAKTTLESITRSLAVELAPYQITSICIQAGVTLTQSLSRIPGVDQIIEKTKKRNPFNRLTQPQDIARVVELMCDPASFWINGDVIKVDGGEHLR</sequence>
<organism evidence="3 4">
    <name type="scientific">Nonlabens tegetincola</name>
    <dbReference type="NCBI Taxonomy" id="323273"/>
    <lineage>
        <taxon>Bacteria</taxon>
        <taxon>Pseudomonadati</taxon>
        <taxon>Bacteroidota</taxon>
        <taxon>Flavobacteriia</taxon>
        <taxon>Flavobacteriales</taxon>
        <taxon>Flavobacteriaceae</taxon>
        <taxon>Nonlabens</taxon>
    </lineage>
</organism>
<evidence type="ECO:0000256" key="2">
    <source>
        <dbReference type="ARBA" id="ARBA00023002"/>
    </source>
</evidence>
<dbReference type="GO" id="GO:0016491">
    <property type="term" value="F:oxidoreductase activity"/>
    <property type="evidence" value="ECO:0007669"/>
    <property type="project" value="UniProtKB-KW"/>
</dbReference>
<keyword evidence="2" id="KW-0560">Oxidoreductase</keyword>
<proteinExistence type="inferred from homology"/>
<dbReference type="RefSeq" id="WP_042280122.1">
    <property type="nucleotide sequence ID" value="NZ_BBML01000009.1"/>
</dbReference>
<dbReference type="Pfam" id="PF13561">
    <property type="entry name" value="adh_short_C2"/>
    <property type="match status" value="1"/>
</dbReference>
<evidence type="ECO:0000313" key="4">
    <source>
        <dbReference type="Proteomes" id="UP000029221"/>
    </source>
</evidence>
<comment type="caution">
    <text evidence="3">The sequence shown here is derived from an EMBL/GenBank/DDBJ whole genome shotgun (WGS) entry which is preliminary data.</text>
</comment>
<reference evidence="3" key="1">
    <citation type="journal article" date="2014" name="Genome Announc.">
        <title>Draft Genome Sequences of Marine Flavobacterium Nonlabens Strains NR17, NR24, NR27, NR32, NR33, and Ara13.</title>
        <authorList>
            <person name="Nakanishi M."/>
            <person name="Meirelles P."/>
            <person name="Suzuki R."/>
            <person name="Takatani N."/>
            <person name="Mino S."/>
            <person name="Suda W."/>
            <person name="Oshima K."/>
            <person name="Hattori M."/>
            <person name="Ohkuma M."/>
            <person name="Hosokawa M."/>
            <person name="Miyashita K."/>
            <person name="Thompson F.L."/>
            <person name="Niwa A."/>
            <person name="Sawabe T."/>
            <person name="Sawabe T."/>
        </authorList>
    </citation>
    <scope>NUCLEOTIDE SEQUENCE [LARGE SCALE GENOMIC DNA]</scope>
    <source>
        <strain evidence="3">JCM 19294</strain>
    </source>
</reference>
<dbReference type="Gene3D" id="3.40.50.720">
    <property type="entry name" value="NAD(P)-binding Rossmann-like Domain"/>
    <property type="match status" value="2"/>
</dbReference>
<dbReference type="STRING" id="319236.BST91_04905"/>
<keyword evidence="4" id="KW-1185">Reference proteome</keyword>
<dbReference type="PANTHER" id="PTHR43477">
    <property type="entry name" value="DIHYDROANTICAPSIN 7-DEHYDROGENASE"/>
    <property type="match status" value="1"/>
</dbReference>
<dbReference type="InterPro" id="IPR051122">
    <property type="entry name" value="SDR_DHRS6-like"/>
</dbReference>
<dbReference type="eggNOG" id="COG0623">
    <property type="taxonomic scope" value="Bacteria"/>
</dbReference>
<dbReference type="SUPFAM" id="SSF51735">
    <property type="entry name" value="NAD(P)-binding Rossmann-fold domains"/>
    <property type="match status" value="1"/>
</dbReference>
<dbReference type="EMBL" id="BBML01000009">
    <property type="protein sequence ID" value="GAK98097.1"/>
    <property type="molecule type" value="Genomic_DNA"/>
</dbReference>
<comment type="similarity">
    <text evidence="1">Belongs to the short-chain dehydrogenases/reductases (SDR) family.</text>
</comment>
<dbReference type="InterPro" id="IPR036291">
    <property type="entry name" value="NAD(P)-bd_dom_sf"/>
</dbReference>
<protein>
    <submittedName>
        <fullName evidence="3">Oxidoreductase</fullName>
    </submittedName>
</protein>